<feature type="compositionally biased region" description="Acidic residues" evidence="3">
    <location>
        <begin position="1"/>
        <end position="10"/>
    </location>
</feature>
<gene>
    <name evidence="4" type="ORF">S01H1_15085</name>
</gene>
<dbReference type="GO" id="GO:0140662">
    <property type="term" value="F:ATP-dependent protein folding chaperone"/>
    <property type="evidence" value="ECO:0007669"/>
    <property type="project" value="InterPro"/>
</dbReference>
<dbReference type="Gene3D" id="1.20.1270.10">
    <property type="match status" value="1"/>
</dbReference>
<feature type="compositionally biased region" description="Low complexity" evidence="3">
    <location>
        <begin position="107"/>
        <end position="119"/>
    </location>
</feature>
<feature type="non-terminal residue" evidence="4">
    <location>
        <position position="1"/>
    </location>
</feature>
<feature type="region of interest" description="Disordered" evidence="3">
    <location>
        <begin position="105"/>
        <end position="138"/>
    </location>
</feature>
<dbReference type="FunFam" id="1.20.1270.10:FF:000001">
    <property type="entry name" value="Molecular chaperone DnaK"/>
    <property type="match status" value="1"/>
</dbReference>
<reference evidence="4" key="1">
    <citation type="journal article" date="2014" name="Front. Microbiol.">
        <title>High frequency of phylogenetically diverse reductive dehalogenase-homologous genes in deep subseafloor sedimentary metagenomes.</title>
        <authorList>
            <person name="Kawai M."/>
            <person name="Futagami T."/>
            <person name="Toyoda A."/>
            <person name="Takaki Y."/>
            <person name="Nishi S."/>
            <person name="Hori S."/>
            <person name="Arai W."/>
            <person name="Tsubouchi T."/>
            <person name="Morono Y."/>
            <person name="Uchiyama I."/>
            <person name="Ito T."/>
            <person name="Fujiyama A."/>
            <person name="Inagaki F."/>
            <person name="Takami H."/>
        </authorList>
    </citation>
    <scope>NUCLEOTIDE SEQUENCE</scope>
    <source>
        <strain evidence="4">Expedition CK06-06</strain>
    </source>
</reference>
<comment type="caution">
    <text evidence="4">The sequence shown here is derived from an EMBL/GenBank/DDBJ whole genome shotgun (WGS) entry which is preliminary data.</text>
</comment>
<dbReference type="InterPro" id="IPR013126">
    <property type="entry name" value="Hsp_70_fam"/>
</dbReference>
<dbReference type="GO" id="GO:0005524">
    <property type="term" value="F:ATP binding"/>
    <property type="evidence" value="ECO:0007669"/>
    <property type="project" value="UniProtKB-KW"/>
</dbReference>
<organism evidence="4">
    <name type="scientific">marine sediment metagenome</name>
    <dbReference type="NCBI Taxonomy" id="412755"/>
    <lineage>
        <taxon>unclassified sequences</taxon>
        <taxon>metagenomes</taxon>
        <taxon>ecological metagenomes</taxon>
    </lineage>
</organism>
<keyword evidence="2" id="KW-0067">ATP-binding</keyword>
<accession>X0RNX5</accession>
<name>X0RNX5_9ZZZZ</name>
<evidence type="ECO:0000313" key="4">
    <source>
        <dbReference type="EMBL" id="GAF70463.1"/>
    </source>
</evidence>
<evidence type="ECO:0000256" key="3">
    <source>
        <dbReference type="SAM" id="MobiDB-lite"/>
    </source>
</evidence>
<dbReference type="EMBL" id="BARS01007870">
    <property type="protein sequence ID" value="GAF70463.1"/>
    <property type="molecule type" value="Genomic_DNA"/>
</dbReference>
<dbReference type="InterPro" id="IPR029048">
    <property type="entry name" value="HSP70_C_sf"/>
</dbReference>
<evidence type="ECO:0000256" key="2">
    <source>
        <dbReference type="ARBA" id="ARBA00022840"/>
    </source>
</evidence>
<keyword evidence="1" id="KW-0547">Nucleotide-binding</keyword>
<proteinExistence type="predicted"/>
<dbReference type="Pfam" id="PF00012">
    <property type="entry name" value="HSP70"/>
    <property type="match status" value="1"/>
</dbReference>
<feature type="region of interest" description="Disordered" evidence="3">
    <location>
        <begin position="1"/>
        <end position="36"/>
    </location>
</feature>
<dbReference type="SUPFAM" id="SSF100934">
    <property type="entry name" value="Heat shock protein 70kD (HSP70), C-terminal subdomain"/>
    <property type="match status" value="1"/>
</dbReference>
<evidence type="ECO:0008006" key="5">
    <source>
        <dbReference type="Google" id="ProtNLM"/>
    </source>
</evidence>
<sequence length="147" mass="15807">SSSGLSEEEVEKMKKEAEGHAEEDKKKREAVDLKNQADQLIYSTEKTLKEHGDKVSAETRGKIESAANNLKEAVKGEDADAIKRAIENLGTASQELGKVLYEEAAKKQAASAAETQAGQSPPPPPEGEAKRKGGDDVIDAEFEAKDK</sequence>
<protein>
    <recommendedName>
        <fullName evidence="5">Molecular chaperone DnaK</fullName>
    </recommendedName>
</protein>
<dbReference type="AlphaFoldDB" id="X0RNX5"/>
<feature type="compositionally biased region" description="Basic and acidic residues" evidence="3">
    <location>
        <begin position="11"/>
        <end position="32"/>
    </location>
</feature>
<evidence type="ECO:0000256" key="1">
    <source>
        <dbReference type="ARBA" id="ARBA00022741"/>
    </source>
</evidence>